<accession>Q6EZV4</accession>
<dbReference type="Proteomes" id="UP000000594">
    <property type="component" value="Plasmid pXO1"/>
</dbReference>
<keyword evidence="1" id="KW-0614">Plasmid</keyword>
<evidence type="ECO:0000313" key="2">
    <source>
        <dbReference type="Proteomes" id="UP000000594"/>
    </source>
</evidence>
<evidence type="ECO:0000313" key="1">
    <source>
        <dbReference type="EMBL" id="AAT28804.2"/>
    </source>
</evidence>
<name>Q6EZV4_BACAN</name>
<dbReference type="KEGG" id="bar:GBAA_pXO1_0063"/>
<geneLocation type="plasmid" evidence="1 2">
    <name>pXO1</name>
</geneLocation>
<dbReference type="HOGENOM" id="CLU_3339538_0_0_9"/>
<organism evidence="1 2">
    <name type="scientific">Bacillus anthracis</name>
    <name type="common">anthrax bacterium</name>
    <dbReference type="NCBI Taxonomy" id="1392"/>
    <lineage>
        <taxon>Bacteria</taxon>
        <taxon>Bacillati</taxon>
        <taxon>Bacillota</taxon>
        <taxon>Bacilli</taxon>
        <taxon>Bacillales</taxon>
        <taxon>Bacillaceae</taxon>
        <taxon>Bacillus</taxon>
        <taxon>Bacillus cereus group</taxon>
    </lineage>
</organism>
<reference evidence="1 2" key="1">
    <citation type="journal article" date="2009" name="J. Bacteriol.">
        <title>The complete genome sequence of Bacillus anthracis Ames 'Ancestor'.</title>
        <authorList>
            <person name="Ravel J."/>
            <person name="Jiang L."/>
            <person name="Stanley S.T."/>
            <person name="Wilson M.R."/>
            <person name="Decker R.S."/>
            <person name="Read T.D."/>
            <person name="Worsham P."/>
            <person name="Keim P.S."/>
            <person name="Salzberg S.L."/>
            <person name="Fraser-Liggett C.M."/>
            <person name="Rasko D.A."/>
        </authorList>
    </citation>
    <scope>NUCLEOTIDE SEQUENCE [LARGE SCALE GENOMIC DNA]</scope>
    <source>
        <strain evidence="2">Ames ancestor</strain>
        <plasmid evidence="2">pXO1</plasmid>
    </source>
</reference>
<sequence length="37" mass="4315">MPAFRKKTTLSKKISCSDGQLIYIIIVIGSYRKNFFF</sequence>
<dbReference type="AlphaFoldDB" id="Q6EZV4"/>
<proteinExistence type="predicted"/>
<keyword evidence="2" id="KW-1185">Reference proteome</keyword>
<gene>
    <name evidence="1" type="ordered locus">GBAA_pXO1_0063</name>
</gene>
<protein>
    <submittedName>
        <fullName evidence="1">Conserved domain protein</fullName>
    </submittedName>
</protein>
<dbReference type="EMBL" id="AE017336">
    <property type="protein sequence ID" value="AAT28804.2"/>
    <property type="molecule type" value="Genomic_DNA"/>
</dbReference>